<dbReference type="GO" id="GO:0005634">
    <property type="term" value="C:nucleus"/>
    <property type="evidence" value="ECO:0007669"/>
    <property type="project" value="TreeGrafter"/>
</dbReference>
<feature type="region of interest" description="Disordered" evidence="1">
    <location>
        <begin position="322"/>
        <end position="372"/>
    </location>
</feature>
<keyword evidence="3" id="KW-1185">Reference proteome</keyword>
<feature type="compositionally biased region" description="Low complexity" evidence="1">
    <location>
        <begin position="136"/>
        <end position="146"/>
    </location>
</feature>
<dbReference type="AlphaFoldDB" id="A0A0C3S2G4"/>
<evidence type="ECO:0000313" key="3">
    <source>
        <dbReference type="Proteomes" id="UP000053257"/>
    </source>
</evidence>
<reference evidence="2 3" key="1">
    <citation type="journal article" date="2014" name="PLoS Genet.">
        <title>Analysis of the Phlebiopsis gigantea genome, transcriptome and secretome provides insight into its pioneer colonization strategies of wood.</title>
        <authorList>
            <person name="Hori C."/>
            <person name="Ishida T."/>
            <person name="Igarashi K."/>
            <person name="Samejima M."/>
            <person name="Suzuki H."/>
            <person name="Master E."/>
            <person name="Ferreira P."/>
            <person name="Ruiz-Duenas F.J."/>
            <person name="Held B."/>
            <person name="Canessa P."/>
            <person name="Larrondo L.F."/>
            <person name="Schmoll M."/>
            <person name="Druzhinina I.S."/>
            <person name="Kubicek C.P."/>
            <person name="Gaskell J.A."/>
            <person name="Kersten P."/>
            <person name="St John F."/>
            <person name="Glasner J."/>
            <person name="Sabat G."/>
            <person name="Splinter BonDurant S."/>
            <person name="Syed K."/>
            <person name="Yadav J."/>
            <person name="Mgbeahuruike A.C."/>
            <person name="Kovalchuk A."/>
            <person name="Asiegbu F.O."/>
            <person name="Lackner G."/>
            <person name="Hoffmeister D."/>
            <person name="Rencoret J."/>
            <person name="Gutierrez A."/>
            <person name="Sun H."/>
            <person name="Lindquist E."/>
            <person name="Barry K."/>
            <person name="Riley R."/>
            <person name="Grigoriev I.V."/>
            <person name="Henrissat B."/>
            <person name="Kues U."/>
            <person name="Berka R.M."/>
            <person name="Martinez A.T."/>
            <person name="Covert S.F."/>
            <person name="Blanchette R.A."/>
            <person name="Cullen D."/>
        </authorList>
    </citation>
    <scope>NUCLEOTIDE SEQUENCE [LARGE SCALE GENOMIC DNA]</scope>
    <source>
        <strain evidence="2 3">11061_1 CR5-6</strain>
    </source>
</reference>
<feature type="compositionally biased region" description="Basic and acidic residues" evidence="1">
    <location>
        <begin position="178"/>
        <end position="200"/>
    </location>
</feature>
<evidence type="ECO:0008006" key="4">
    <source>
        <dbReference type="Google" id="ProtNLM"/>
    </source>
</evidence>
<name>A0A0C3S2G4_PHLG1</name>
<evidence type="ECO:0000313" key="2">
    <source>
        <dbReference type="EMBL" id="KIP03807.1"/>
    </source>
</evidence>
<dbReference type="Proteomes" id="UP000053257">
    <property type="component" value="Unassembled WGS sequence"/>
</dbReference>
<protein>
    <recommendedName>
        <fullName evidence="4">DEK C-terminal domain-containing protein</fullName>
    </recommendedName>
</protein>
<dbReference type="PANTHER" id="PTHR15410">
    <property type="entry name" value="HIRA-INTERACTING PROTEIN 3"/>
    <property type="match status" value="1"/>
</dbReference>
<sequence>MAEFDIEEIHSETKKVVRQASQDNTLHEITPRQIRQRVEEQLGVEEGSLDAKEYRNVVKIATAEAIEELESPDHQQNEDETQTSAAEKTKKASKRKSNVTTAEPKKKARTERADQARPKEKKKAKDTSKKVKGQRVVRSASVVPSSGEEDNGRQQATTSKVSVERHEKIDGGEINVSTHEDPEPQREAQAEEPPRDRDSNVSELEDDAPKHARSKKPAKGSAEKPTKGRKRKGKEIPDESPEDQELKRLKSFVTACGVRKVWSKEFKDIPDDKHAQARRLRSILADLGMTGRLSLEKAKAIRAKRELAQELEDVQNFQQAVVSGATKSRRPQPQGRPQASQSGDEGDDVSRKPRGNARMSIMTFLGDQSDDD</sequence>
<feature type="compositionally biased region" description="Basic and acidic residues" evidence="1">
    <location>
        <begin position="110"/>
        <end position="129"/>
    </location>
</feature>
<feature type="compositionally biased region" description="Basic and acidic residues" evidence="1">
    <location>
        <begin position="162"/>
        <end position="171"/>
    </location>
</feature>
<dbReference type="OrthoDB" id="552755at2759"/>
<dbReference type="InterPro" id="IPR037647">
    <property type="entry name" value="HIRIP3"/>
</dbReference>
<accession>A0A0C3S2G4</accession>
<dbReference type="EMBL" id="KN840599">
    <property type="protein sequence ID" value="KIP03807.1"/>
    <property type="molecule type" value="Genomic_DNA"/>
</dbReference>
<proteinExistence type="predicted"/>
<dbReference type="PANTHER" id="PTHR15410:SF2">
    <property type="entry name" value="HIRA-INTERACTING PROTEIN 3"/>
    <property type="match status" value="1"/>
</dbReference>
<gene>
    <name evidence="2" type="ORF">PHLGIDRAFT_129918</name>
</gene>
<organism evidence="2 3">
    <name type="scientific">Phlebiopsis gigantea (strain 11061_1 CR5-6)</name>
    <name type="common">White-rot fungus</name>
    <name type="synonym">Peniophora gigantea</name>
    <dbReference type="NCBI Taxonomy" id="745531"/>
    <lineage>
        <taxon>Eukaryota</taxon>
        <taxon>Fungi</taxon>
        <taxon>Dikarya</taxon>
        <taxon>Basidiomycota</taxon>
        <taxon>Agaricomycotina</taxon>
        <taxon>Agaricomycetes</taxon>
        <taxon>Polyporales</taxon>
        <taxon>Phanerochaetaceae</taxon>
        <taxon>Phlebiopsis</taxon>
    </lineage>
</organism>
<dbReference type="STRING" id="745531.A0A0C3S2G4"/>
<dbReference type="HOGENOM" id="CLU_050251_0_0_1"/>
<feature type="region of interest" description="Disordered" evidence="1">
    <location>
        <begin position="65"/>
        <end position="250"/>
    </location>
</feature>
<evidence type="ECO:0000256" key="1">
    <source>
        <dbReference type="SAM" id="MobiDB-lite"/>
    </source>
</evidence>